<feature type="domain" description="DUF2059" evidence="2">
    <location>
        <begin position="93"/>
        <end position="143"/>
    </location>
</feature>
<dbReference type="EMBL" id="JARFID010000001">
    <property type="protein sequence ID" value="MDE8692733.1"/>
    <property type="molecule type" value="Genomic_DNA"/>
</dbReference>
<name>A0AAW6LYR0_9BACE</name>
<dbReference type="AlphaFoldDB" id="A0AAW6LYR0"/>
<dbReference type="Proteomes" id="UP001221924">
    <property type="component" value="Unassembled WGS sequence"/>
</dbReference>
<evidence type="ECO:0000313" key="3">
    <source>
        <dbReference type="EMBL" id="MDE8692733.1"/>
    </source>
</evidence>
<keyword evidence="1" id="KW-0732">Signal</keyword>
<comment type="caution">
    <text evidence="3">The sequence shown here is derived from an EMBL/GenBank/DDBJ whole genome shotgun (WGS) entry which is preliminary data.</text>
</comment>
<sequence>MRNKTIFRVAVCIIILLTFILPVSAQQPDKTNEYEVSLKKLMEVTGASASIDEVLSYTLSVAKMNASEEDADYWDTFTKSWREKIEKMVLEIYLPVYKKHLALDDLKGVISFFESPLGERYKESAMGIMREAMPLLVSRLQMDMGKELRPKIDRSTEVVDQTRNRDQEIYDAAYALPKDSIEVADRPYNRATGTKPLLYSIERRAKDTKVTFLQPIYFDWQWLYYSPGFVIIDRKTGDEYHVRGYDGGAPQDRLLTVEGFNSKYIYVSLLFPKLKKSVEVIDILELPHEKDKLPSNDDGVFKTYCDVKVKDYLFSSKKNTKNVYY</sequence>
<protein>
    <submittedName>
        <fullName evidence="3">DUF2059 domain-containing protein</fullName>
    </submittedName>
</protein>
<evidence type="ECO:0000259" key="2">
    <source>
        <dbReference type="Pfam" id="PF09832"/>
    </source>
</evidence>
<reference evidence="3" key="1">
    <citation type="submission" date="2023-03" db="EMBL/GenBank/DDBJ databases">
        <title>DFI Biobank Strains.</title>
        <authorList>
            <person name="Mostad J."/>
            <person name="Paddock L."/>
            <person name="Medina S."/>
            <person name="Waligurski E."/>
            <person name="Barat B."/>
            <person name="Smith R."/>
            <person name="Burgo V."/>
            <person name="Metcalfe C."/>
            <person name="Woodson C."/>
            <person name="Sundararajan A."/>
            <person name="Ramaswamy R."/>
            <person name="Lin H."/>
            <person name="Pamer E.G."/>
        </authorList>
    </citation>
    <scope>NUCLEOTIDE SEQUENCE</scope>
    <source>
        <strain evidence="3">DFI.9.5</strain>
    </source>
</reference>
<proteinExistence type="predicted"/>
<gene>
    <name evidence="3" type="ORF">PZH42_01305</name>
</gene>
<evidence type="ECO:0000313" key="4">
    <source>
        <dbReference type="Proteomes" id="UP001221924"/>
    </source>
</evidence>
<feature type="signal peptide" evidence="1">
    <location>
        <begin position="1"/>
        <end position="25"/>
    </location>
</feature>
<feature type="chain" id="PRO_5043711837" evidence="1">
    <location>
        <begin position="26"/>
        <end position="325"/>
    </location>
</feature>
<evidence type="ECO:0000256" key="1">
    <source>
        <dbReference type="SAM" id="SignalP"/>
    </source>
</evidence>
<dbReference type="Pfam" id="PF09832">
    <property type="entry name" value="DUF2059"/>
    <property type="match status" value="1"/>
</dbReference>
<organism evidence="3 4">
    <name type="scientific">Bacteroides cellulosilyticus</name>
    <dbReference type="NCBI Taxonomy" id="246787"/>
    <lineage>
        <taxon>Bacteria</taxon>
        <taxon>Pseudomonadati</taxon>
        <taxon>Bacteroidota</taxon>
        <taxon>Bacteroidia</taxon>
        <taxon>Bacteroidales</taxon>
        <taxon>Bacteroidaceae</taxon>
        <taxon>Bacteroides</taxon>
    </lineage>
</organism>
<accession>A0AAW6LYR0</accession>
<dbReference type="InterPro" id="IPR018637">
    <property type="entry name" value="DUF2059"/>
</dbReference>
<dbReference type="RefSeq" id="WP_256141164.1">
    <property type="nucleotide sequence ID" value="NZ_JANFZY010000008.1"/>
</dbReference>